<reference evidence="1 2" key="1">
    <citation type="submission" date="2017-10" db="EMBL/GenBank/DDBJ databases">
        <title>Extensive intraspecific genome diversity in a model arbuscular mycorrhizal fungus.</title>
        <authorList>
            <person name="Chen E.C.H."/>
            <person name="Morin E."/>
            <person name="Baudet D."/>
            <person name="Noel J."/>
            <person name="Ndikumana S."/>
            <person name="Charron P."/>
            <person name="St-Onge C."/>
            <person name="Giorgi J."/>
            <person name="Grigoriev I.V."/>
            <person name="Roux C."/>
            <person name="Martin F.M."/>
            <person name="Corradi N."/>
        </authorList>
    </citation>
    <scope>NUCLEOTIDE SEQUENCE [LARGE SCALE GENOMIC DNA]</scope>
    <source>
        <strain evidence="1 2">A1</strain>
    </source>
</reference>
<dbReference type="Proteomes" id="UP000232688">
    <property type="component" value="Unassembled WGS sequence"/>
</dbReference>
<proteinExistence type="predicted"/>
<evidence type="ECO:0000313" key="1">
    <source>
        <dbReference type="EMBL" id="PKC66728.1"/>
    </source>
</evidence>
<dbReference type="AlphaFoldDB" id="A0A2N0RTW3"/>
<organism evidence="1 2">
    <name type="scientific">Rhizophagus irregularis</name>
    <dbReference type="NCBI Taxonomy" id="588596"/>
    <lineage>
        <taxon>Eukaryota</taxon>
        <taxon>Fungi</taxon>
        <taxon>Fungi incertae sedis</taxon>
        <taxon>Mucoromycota</taxon>
        <taxon>Glomeromycotina</taxon>
        <taxon>Glomeromycetes</taxon>
        <taxon>Glomerales</taxon>
        <taxon>Glomeraceae</taxon>
        <taxon>Rhizophagus</taxon>
    </lineage>
</organism>
<dbReference type="EMBL" id="LLXH01000442">
    <property type="protein sequence ID" value="PKC66728.1"/>
    <property type="molecule type" value="Genomic_DNA"/>
</dbReference>
<sequence length="160" mass="18749">MLLLTSTPLRYSEYYDNAVKKDSTKGHTTIKSQLYEEIENIPDYGINKYGKKLTRNVSAYVKRRHRYIFNTNFLEKGEEKSARKTIREYLYFYVQDNESGSENRTNGTNEMITRCPPRIDENDLDYTSLNNLMKIKVNNPGIVDPISADFDEIIERLSKL</sequence>
<dbReference type="VEuPathDB" id="FungiDB:RhiirA1_459342"/>
<comment type="caution">
    <text evidence="1">The sequence shown here is derived from an EMBL/GenBank/DDBJ whole genome shotgun (WGS) entry which is preliminary data.</text>
</comment>
<protein>
    <submittedName>
        <fullName evidence="1">Uncharacterized protein</fullName>
    </submittedName>
</protein>
<name>A0A2N0RTW3_9GLOM</name>
<accession>A0A2N0RTW3</accession>
<gene>
    <name evidence="1" type="ORF">RhiirA1_459342</name>
</gene>
<reference evidence="1 2" key="2">
    <citation type="submission" date="2017-10" db="EMBL/GenBank/DDBJ databases">
        <title>Genome analyses suggest a sexual origin of heterokaryosis in a supposedly ancient asexual fungus.</title>
        <authorList>
            <person name="Corradi N."/>
            <person name="Sedzielewska K."/>
            <person name="Noel J."/>
            <person name="Charron P."/>
            <person name="Farinelli L."/>
            <person name="Marton T."/>
            <person name="Kruger M."/>
            <person name="Pelin A."/>
            <person name="Brachmann A."/>
            <person name="Corradi N."/>
        </authorList>
    </citation>
    <scope>NUCLEOTIDE SEQUENCE [LARGE SCALE GENOMIC DNA]</scope>
    <source>
        <strain evidence="1 2">A1</strain>
    </source>
</reference>
<dbReference type="VEuPathDB" id="FungiDB:FUN_023678"/>
<evidence type="ECO:0000313" key="2">
    <source>
        <dbReference type="Proteomes" id="UP000232688"/>
    </source>
</evidence>